<evidence type="ECO:0000256" key="1">
    <source>
        <dbReference type="ARBA" id="ARBA00004141"/>
    </source>
</evidence>
<dbReference type="InParanoid" id="A0A482X0P6"/>
<keyword evidence="4 12" id="KW-0894">Sodium channel</keyword>
<evidence type="ECO:0000256" key="10">
    <source>
        <dbReference type="ARBA" id="ARBA00023201"/>
    </source>
</evidence>
<evidence type="ECO:0000256" key="13">
    <source>
        <dbReference type="SAM" id="Phobius"/>
    </source>
</evidence>
<protein>
    <submittedName>
        <fullName evidence="14">Uncharacterized protein</fullName>
    </submittedName>
</protein>
<comment type="similarity">
    <text evidence="2 12">Belongs to the amiloride-sensitive sodium channel (TC 1.A.6) family.</text>
</comment>
<dbReference type="OrthoDB" id="6628705at2759"/>
<evidence type="ECO:0000256" key="3">
    <source>
        <dbReference type="ARBA" id="ARBA00022448"/>
    </source>
</evidence>
<dbReference type="InterPro" id="IPR001873">
    <property type="entry name" value="ENaC"/>
</dbReference>
<dbReference type="EMBL" id="QKKF02020152">
    <property type="protein sequence ID" value="RZF39283.1"/>
    <property type="molecule type" value="Genomic_DNA"/>
</dbReference>
<dbReference type="AlphaFoldDB" id="A0A482X0P6"/>
<reference evidence="14 15" key="1">
    <citation type="journal article" date="2017" name="Gigascience">
        <title>Genome sequence of the small brown planthopper, Laodelphax striatellus.</title>
        <authorList>
            <person name="Zhu J."/>
            <person name="Jiang F."/>
            <person name="Wang X."/>
            <person name="Yang P."/>
            <person name="Bao Y."/>
            <person name="Zhao W."/>
            <person name="Wang W."/>
            <person name="Lu H."/>
            <person name="Wang Q."/>
            <person name="Cui N."/>
            <person name="Li J."/>
            <person name="Chen X."/>
            <person name="Luo L."/>
            <person name="Yu J."/>
            <person name="Kang L."/>
            <person name="Cui F."/>
        </authorList>
    </citation>
    <scope>NUCLEOTIDE SEQUENCE [LARGE SCALE GENOMIC DNA]</scope>
    <source>
        <strain evidence="14">Lst14</strain>
    </source>
</reference>
<evidence type="ECO:0000256" key="7">
    <source>
        <dbReference type="ARBA" id="ARBA00023053"/>
    </source>
</evidence>
<dbReference type="Pfam" id="PF00858">
    <property type="entry name" value="ASC"/>
    <property type="match status" value="1"/>
</dbReference>
<comment type="caution">
    <text evidence="14">The sequence shown here is derived from an EMBL/GenBank/DDBJ whole genome shotgun (WGS) entry which is preliminary data.</text>
</comment>
<feature type="transmembrane region" description="Helical" evidence="13">
    <location>
        <begin position="35"/>
        <end position="53"/>
    </location>
</feature>
<dbReference type="Proteomes" id="UP000291343">
    <property type="component" value="Unassembled WGS sequence"/>
</dbReference>
<evidence type="ECO:0000256" key="8">
    <source>
        <dbReference type="ARBA" id="ARBA00023065"/>
    </source>
</evidence>
<keyword evidence="8 12" id="KW-0406">Ion transport</keyword>
<evidence type="ECO:0000256" key="9">
    <source>
        <dbReference type="ARBA" id="ARBA00023136"/>
    </source>
</evidence>
<evidence type="ECO:0000256" key="4">
    <source>
        <dbReference type="ARBA" id="ARBA00022461"/>
    </source>
</evidence>
<keyword evidence="11 12" id="KW-0407">Ion channel</keyword>
<proteinExistence type="inferred from homology"/>
<dbReference type="GO" id="GO:0016020">
    <property type="term" value="C:membrane"/>
    <property type="evidence" value="ECO:0007669"/>
    <property type="project" value="UniProtKB-SubCell"/>
</dbReference>
<evidence type="ECO:0000256" key="6">
    <source>
        <dbReference type="ARBA" id="ARBA00022989"/>
    </source>
</evidence>
<accession>A0A482X0P6</accession>
<keyword evidence="7" id="KW-0915">Sodium</keyword>
<evidence type="ECO:0000256" key="5">
    <source>
        <dbReference type="ARBA" id="ARBA00022692"/>
    </source>
</evidence>
<dbReference type="GO" id="GO:0005272">
    <property type="term" value="F:sodium channel activity"/>
    <property type="evidence" value="ECO:0007669"/>
    <property type="project" value="UniProtKB-KW"/>
</dbReference>
<comment type="subcellular location">
    <subcellularLocation>
        <location evidence="1">Membrane</location>
        <topology evidence="1">Multi-pass membrane protein</topology>
    </subcellularLocation>
</comment>
<sequence length="243" mass="27529">NIRKNSNPHLKAFVQNTTLHGVKYIGNGAIHWLERLFWCIVLITCSISIVIIGRMKWFQWKETLITIERANAPHHVSTLPIPALTYCSKYSIFYKIVESDDEVGFSTFGELLKSYMETIPDEVYKVADILNDGSLNDGSWNDFFKIINTQNSIGTKFKISISTLKELVMRLPHSKGASHGFIGSWVHTGLIAPVISQHSVSQPSLIGDSVQLATCSHLRKYTKTLQSKKILLFLMKLIIIMNY</sequence>
<evidence type="ECO:0000256" key="2">
    <source>
        <dbReference type="ARBA" id="ARBA00007193"/>
    </source>
</evidence>
<keyword evidence="3 12" id="KW-0813">Transport</keyword>
<evidence type="ECO:0000256" key="12">
    <source>
        <dbReference type="RuleBase" id="RU000679"/>
    </source>
</evidence>
<evidence type="ECO:0000256" key="11">
    <source>
        <dbReference type="ARBA" id="ARBA00023303"/>
    </source>
</evidence>
<organism evidence="14 15">
    <name type="scientific">Laodelphax striatellus</name>
    <name type="common">Small brown planthopper</name>
    <name type="synonym">Delphax striatella</name>
    <dbReference type="NCBI Taxonomy" id="195883"/>
    <lineage>
        <taxon>Eukaryota</taxon>
        <taxon>Metazoa</taxon>
        <taxon>Ecdysozoa</taxon>
        <taxon>Arthropoda</taxon>
        <taxon>Hexapoda</taxon>
        <taxon>Insecta</taxon>
        <taxon>Pterygota</taxon>
        <taxon>Neoptera</taxon>
        <taxon>Paraneoptera</taxon>
        <taxon>Hemiptera</taxon>
        <taxon>Auchenorrhyncha</taxon>
        <taxon>Fulgoroidea</taxon>
        <taxon>Delphacidae</taxon>
        <taxon>Criomorphinae</taxon>
        <taxon>Laodelphax</taxon>
    </lineage>
</organism>
<evidence type="ECO:0000313" key="14">
    <source>
        <dbReference type="EMBL" id="RZF39283.1"/>
    </source>
</evidence>
<keyword evidence="5 12" id="KW-0812">Transmembrane</keyword>
<name>A0A482X0P6_LAOST</name>
<keyword evidence="15" id="KW-1185">Reference proteome</keyword>
<feature type="non-terminal residue" evidence="14">
    <location>
        <position position="1"/>
    </location>
</feature>
<keyword evidence="9 13" id="KW-0472">Membrane</keyword>
<keyword evidence="6 13" id="KW-1133">Transmembrane helix</keyword>
<gene>
    <name evidence="14" type="ORF">LSTR_LSTR016369</name>
</gene>
<evidence type="ECO:0000313" key="15">
    <source>
        <dbReference type="Proteomes" id="UP000291343"/>
    </source>
</evidence>
<keyword evidence="10 12" id="KW-0739">Sodium transport</keyword>